<organism evidence="1">
    <name type="scientific">Zea mays</name>
    <name type="common">Maize</name>
    <dbReference type="NCBI Taxonomy" id="4577"/>
    <lineage>
        <taxon>Eukaryota</taxon>
        <taxon>Viridiplantae</taxon>
        <taxon>Streptophyta</taxon>
        <taxon>Embryophyta</taxon>
        <taxon>Tracheophyta</taxon>
        <taxon>Spermatophyta</taxon>
        <taxon>Magnoliopsida</taxon>
        <taxon>Liliopsida</taxon>
        <taxon>Poales</taxon>
        <taxon>Poaceae</taxon>
        <taxon>PACMAD clade</taxon>
        <taxon>Panicoideae</taxon>
        <taxon>Andropogonodae</taxon>
        <taxon>Andropogoneae</taxon>
        <taxon>Tripsacinae</taxon>
        <taxon>Zea</taxon>
    </lineage>
</organism>
<dbReference type="AlphaFoldDB" id="C0PD83"/>
<name>C0PD83_MAIZE</name>
<evidence type="ECO:0000313" key="1">
    <source>
        <dbReference type="EMBL" id="ACN32128.1"/>
    </source>
</evidence>
<sequence length="74" mass="8987">MWCMIYKNNQRNKQFISTQCQAAYTTDEKQLYHANAVSSGMYNKYNLINQHLDRKDWIMVAVGRPRRFFYVLHH</sequence>
<protein>
    <submittedName>
        <fullName evidence="1">Uncharacterized protein</fullName>
    </submittedName>
</protein>
<accession>C0PD83</accession>
<dbReference type="EMBL" id="BT066252">
    <property type="protein sequence ID" value="ACN32128.1"/>
    <property type="molecule type" value="mRNA"/>
</dbReference>
<reference evidence="1" key="1">
    <citation type="journal article" date="2009" name="PLoS Genet.">
        <title>Sequencing, mapping, and analysis of 27,455 maize full-length cDNAs.</title>
        <authorList>
            <person name="Soderlund C."/>
            <person name="Descour A."/>
            <person name="Kudrna D."/>
            <person name="Bomhoff M."/>
            <person name="Boyd L."/>
            <person name="Currie J."/>
            <person name="Angelova A."/>
            <person name="Collura K."/>
            <person name="Wissotski M."/>
            <person name="Ashley E."/>
            <person name="Morrow D."/>
            <person name="Fernandes J."/>
            <person name="Walbot V."/>
            <person name="Yu Y."/>
        </authorList>
    </citation>
    <scope>NUCLEOTIDE SEQUENCE</scope>
    <source>
        <strain evidence="1">B73</strain>
    </source>
</reference>
<proteinExistence type="evidence at transcript level"/>